<evidence type="ECO:0000313" key="1">
    <source>
        <dbReference type="EMBL" id="GGD11558.1"/>
    </source>
</evidence>
<dbReference type="EMBL" id="BMCK01000001">
    <property type="protein sequence ID" value="GGD11558.1"/>
    <property type="molecule type" value="Genomic_DNA"/>
</dbReference>
<reference evidence="2" key="1">
    <citation type="journal article" date="2019" name="Int. J. Syst. Evol. Microbiol.">
        <title>The Global Catalogue of Microorganisms (GCM) 10K type strain sequencing project: providing services to taxonomists for standard genome sequencing and annotation.</title>
        <authorList>
            <consortium name="The Broad Institute Genomics Platform"/>
            <consortium name="The Broad Institute Genome Sequencing Center for Infectious Disease"/>
            <person name="Wu L."/>
            <person name="Ma J."/>
        </authorList>
    </citation>
    <scope>NUCLEOTIDE SEQUENCE [LARGE SCALE GENOMIC DNA]</scope>
    <source>
        <strain evidence="2">CCM 7403</strain>
    </source>
</reference>
<sequence length="100" mass="10715">MKENQWTGRLQVQPARSSFPVCWVGGQLYPGVCPRRGSRRVSRETSVALVAPRGVGAGATPVLPPRGPSGRAALIEHNEDEDRGPVPVQEVQEFGGKVSV</sequence>
<gene>
    <name evidence="1" type="ORF">GCM10007231_07950</name>
</gene>
<name>A0ABQ1Q2X6_9ACTN</name>
<keyword evidence="2" id="KW-1185">Reference proteome</keyword>
<accession>A0ABQ1Q2X6</accession>
<evidence type="ECO:0000313" key="2">
    <source>
        <dbReference type="Proteomes" id="UP000630594"/>
    </source>
</evidence>
<comment type="caution">
    <text evidence="1">The sequence shown here is derived from an EMBL/GenBank/DDBJ whole genome shotgun (WGS) entry which is preliminary data.</text>
</comment>
<organism evidence="1 2">
    <name type="scientific">Nocardioides daphniae</name>
    <dbReference type="NCBI Taxonomy" id="402297"/>
    <lineage>
        <taxon>Bacteria</taxon>
        <taxon>Bacillati</taxon>
        <taxon>Actinomycetota</taxon>
        <taxon>Actinomycetes</taxon>
        <taxon>Propionibacteriales</taxon>
        <taxon>Nocardioidaceae</taxon>
        <taxon>Nocardioides</taxon>
    </lineage>
</organism>
<proteinExistence type="predicted"/>
<dbReference type="Proteomes" id="UP000630594">
    <property type="component" value="Unassembled WGS sequence"/>
</dbReference>
<protein>
    <submittedName>
        <fullName evidence="1">Uncharacterized protein</fullName>
    </submittedName>
</protein>